<evidence type="ECO:0000313" key="1">
    <source>
        <dbReference type="EMBL" id="MFC2997889.1"/>
    </source>
</evidence>
<reference evidence="2 3" key="2">
    <citation type="submission" date="2018-08" db="EMBL/GenBank/DDBJ databases">
        <title>The draft genome of Acinetobacter sichuanensis strain WCHAc060041.</title>
        <authorList>
            <person name="Qin J."/>
            <person name="Feng Y."/>
            <person name="Zong Z."/>
        </authorList>
    </citation>
    <scope>NUCLEOTIDE SEQUENCE [LARGE SCALE GENOMIC DNA]</scope>
    <source>
        <strain evidence="2 3">WCHAc060041</strain>
    </source>
</reference>
<dbReference type="Pfam" id="PF14078">
    <property type="entry name" value="DUF4259"/>
    <property type="match status" value="1"/>
</dbReference>
<dbReference type="AlphaFoldDB" id="A0A371YSS3"/>
<name>A0A371YSS3_9GAMM</name>
<accession>A0A371YSS3</accession>
<dbReference type="Proteomes" id="UP000240957">
    <property type="component" value="Unassembled WGS sequence"/>
</dbReference>
<reference evidence="1" key="4">
    <citation type="submission" date="2024-09" db="EMBL/GenBank/DDBJ databases">
        <authorList>
            <person name="Sun Q."/>
            <person name="Mori K."/>
        </authorList>
    </citation>
    <scope>NUCLEOTIDE SEQUENCE</scope>
    <source>
        <strain evidence="1">KCTC 62575</strain>
    </source>
</reference>
<evidence type="ECO:0000313" key="3">
    <source>
        <dbReference type="Proteomes" id="UP000240957"/>
    </source>
</evidence>
<organism evidence="2 3">
    <name type="scientific">Acinetobacter sichuanensis</name>
    <dbReference type="NCBI Taxonomy" id="2136183"/>
    <lineage>
        <taxon>Bacteria</taxon>
        <taxon>Pseudomonadati</taxon>
        <taxon>Pseudomonadota</taxon>
        <taxon>Gammaproteobacteria</taxon>
        <taxon>Moraxellales</taxon>
        <taxon>Moraxellaceae</taxon>
        <taxon>Acinetobacter</taxon>
    </lineage>
</organism>
<dbReference type="InterPro" id="IPR025355">
    <property type="entry name" value="DUF4259"/>
</dbReference>
<keyword evidence="4" id="KW-1185">Reference proteome</keyword>
<gene>
    <name evidence="1" type="ORF">ACFODO_22080</name>
    <name evidence="2" type="ORF">C9E89_006175</name>
</gene>
<comment type="caution">
    <text evidence="2">The sequence shown here is derived from an EMBL/GenBank/DDBJ whole genome shotgun (WGS) entry which is preliminary data.</text>
</comment>
<dbReference type="Proteomes" id="UP001595455">
    <property type="component" value="Unassembled WGS sequence"/>
</dbReference>
<sequence length="137" mass="15310">MGAWSHEPFGNDDALDWIYRLEETKDESLLSNTFSRAIENADEYLEADDGFVIVAAAEVLAKLLGKGTQNDGYTKKVDEWVQAVNLQPSADLLKNAQTALDLVLGEDSELNELWKETEDYDDWRGNIESLKTALVVA</sequence>
<dbReference type="RefSeq" id="WP_107007386.1">
    <property type="nucleotide sequence ID" value="NZ_JBHRSF010000160.1"/>
</dbReference>
<dbReference type="OrthoDB" id="7594887at2"/>
<reference evidence="1" key="1">
    <citation type="journal article" date="2014" name="Int. J. Syst. Evol. Microbiol.">
        <title>Complete genome of a new Firmicutes species belonging to the dominant human colonic microbiota ('Ruminococcus bicirculans') reveals two chromosomes and a selective capacity to utilize plant glucans.</title>
        <authorList>
            <consortium name="NISC Comparative Sequencing Program"/>
            <person name="Wegmann U."/>
            <person name="Louis P."/>
            <person name="Goesmann A."/>
            <person name="Henrissat B."/>
            <person name="Duncan S.H."/>
            <person name="Flint H.J."/>
        </authorList>
    </citation>
    <scope>NUCLEOTIDE SEQUENCE</scope>
    <source>
        <strain evidence="1">KCTC 62575</strain>
    </source>
</reference>
<protein>
    <submittedName>
        <fullName evidence="2">DUF4259 domain-containing protein</fullName>
    </submittedName>
</protein>
<evidence type="ECO:0000313" key="4">
    <source>
        <dbReference type="Proteomes" id="UP001595455"/>
    </source>
</evidence>
<reference evidence="4" key="3">
    <citation type="journal article" date="2019" name="Int. J. Syst. Evol. Microbiol.">
        <title>The Global Catalogue of Microorganisms (GCM) 10K type strain sequencing project: providing services to taxonomists for standard genome sequencing and annotation.</title>
        <authorList>
            <consortium name="The Broad Institute Genomics Platform"/>
            <consortium name="The Broad Institute Genome Sequencing Center for Infectious Disease"/>
            <person name="Wu L."/>
            <person name="Ma J."/>
        </authorList>
    </citation>
    <scope>NUCLEOTIDE SEQUENCE [LARGE SCALE GENOMIC DNA]</scope>
    <source>
        <strain evidence="4">KCTC 62575</strain>
    </source>
</reference>
<proteinExistence type="predicted"/>
<evidence type="ECO:0000313" key="2">
    <source>
        <dbReference type="EMBL" id="RFC84511.1"/>
    </source>
</evidence>
<dbReference type="EMBL" id="PYIX02000006">
    <property type="protein sequence ID" value="RFC84511.1"/>
    <property type="molecule type" value="Genomic_DNA"/>
</dbReference>
<dbReference type="EMBL" id="JBHRSF010000160">
    <property type="protein sequence ID" value="MFC2997889.1"/>
    <property type="molecule type" value="Genomic_DNA"/>
</dbReference>